<evidence type="ECO:0000259" key="3">
    <source>
        <dbReference type="Pfam" id="PF05368"/>
    </source>
</evidence>
<keyword evidence="5" id="KW-1185">Reference proteome</keyword>
<dbReference type="AlphaFoldDB" id="A0A7D5QG67"/>
<dbReference type="KEGG" id="halu:HUG12_05645"/>
<sequence length="286" mass="31540">MSESVLVIGATGTQGGAVADHLMDDGVTVHALTRDPDADAARSLEDDGAEIVEGSLDEIGALETAMEAVDGVFCVTNFWEHGYDTEVQHGRNAIDAAVESAVEHFVFSSVGGAERDTGISHFDSKWEIERHLEESDLNATVVRPVFYMQNLEGNREDVTRGTLALAMERHVPLQMLDVDDLGAFVARVFADPDRYVGEAFELASDELTLTATAIRMADVTGVDVTAQHVPPAALEEGMEQFGEEYRVMFEWFNEHGYESPIDELQAEHGLKFSRLEEYLERAGWDR</sequence>
<dbReference type="InterPro" id="IPR036291">
    <property type="entry name" value="NAD(P)-bd_dom_sf"/>
</dbReference>
<reference evidence="4 5" key="1">
    <citation type="submission" date="2020-06" db="EMBL/GenBank/DDBJ databases">
        <title>NJ-3-1, isolated from saline soil.</title>
        <authorList>
            <person name="Cui H.L."/>
            <person name="Shi X."/>
        </authorList>
    </citation>
    <scope>NUCLEOTIDE SEQUENCE [LARGE SCALE GENOMIC DNA]</scope>
    <source>
        <strain evidence="4 5">NJ-3-1</strain>
    </source>
</reference>
<dbReference type="CDD" id="cd05251">
    <property type="entry name" value="NmrA_like_SDR_a"/>
    <property type="match status" value="1"/>
</dbReference>
<feature type="domain" description="NmrA-like" evidence="3">
    <location>
        <begin position="2"/>
        <end position="279"/>
    </location>
</feature>
<evidence type="ECO:0000313" key="4">
    <source>
        <dbReference type="EMBL" id="QLG61244.1"/>
    </source>
</evidence>
<dbReference type="InterPro" id="IPR051164">
    <property type="entry name" value="NmrA-like_oxidored"/>
</dbReference>
<dbReference type="PANTHER" id="PTHR42748">
    <property type="entry name" value="NITROGEN METABOLITE REPRESSION PROTEIN NMRA FAMILY MEMBER"/>
    <property type="match status" value="1"/>
</dbReference>
<dbReference type="GeneID" id="56036922"/>
<evidence type="ECO:0000256" key="2">
    <source>
        <dbReference type="ARBA" id="ARBA00022857"/>
    </source>
</evidence>
<proteinExistence type="inferred from homology"/>
<evidence type="ECO:0000256" key="1">
    <source>
        <dbReference type="ARBA" id="ARBA00006328"/>
    </source>
</evidence>
<accession>A0A7D5QG67</accession>
<protein>
    <submittedName>
        <fullName evidence="4">NmrA/HSCARG family protein</fullName>
    </submittedName>
</protein>
<dbReference type="Proteomes" id="UP000509626">
    <property type="component" value="Chromosome"/>
</dbReference>
<keyword evidence="2" id="KW-0521">NADP</keyword>
<dbReference type="SUPFAM" id="SSF51735">
    <property type="entry name" value="NAD(P)-binding Rossmann-fold domains"/>
    <property type="match status" value="1"/>
</dbReference>
<dbReference type="EMBL" id="CP058579">
    <property type="protein sequence ID" value="QLG61244.1"/>
    <property type="molecule type" value="Genomic_DNA"/>
</dbReference>
<organism evidence="4 5">
    <name type="scientific">Halorarum salinum</name>
    <dbReference type="NCBI Taxonomy" id="2743089"/>
    <lineage>
        <taxon>Archaea</taxon>
        <taxon>Methanobacteriati</taxon>
        <taxon>Methanobacteriota</taxon>
        <taxon>Stenosarchaea group</taxon>
        <taxon>Halobacteria</taxon>
        <taxon>Halobacteriales</taxon>
        <taxon>Haloferacaceae</taxon>
        <taxon>Halorarum</taxon>
    </lineage>
</organism>
<dbReference type="InterPro" id="IPR008030">
    <property type="entry name" value="NmrA-like"/>
</dbReference>
<dbReference type="Gene3D" id="3.40.50.720">
    <property type="entry name" value="NAD(P)-binding Rossmann-like Domain"/>
    <property type="match status" value="1"/>
</dbReference>
<name>A0A7D5QG67_9EURY</name>
<gene>
    <name evidence="4" type="ORF">HUG12_05645</name>
</gene>
<dbReference type="Gene3D" id="3.90.25.10">
    <property type="entry name" value="UDP-galactose 4-epimerase, domain 1"/>
    <property type="match status" value="1"/>
</dbReference>
<dbReference type="Pfam" id="PF05368">
    <property type="entry name" value="NmrA"/>
    <property type="match status" value="1"/>
</dbReference>
<comment type="similarity">
    <text evidence="1">Belongs to the NmrA-type oxidoreductase family.</text>
</comment>
<dbReference type="PANTHER" id="PTHR42748:SF7">
    <property type="entry name" value="NMRA LIKE REDOX SENSOR 1-RELATED"/>
    <property type="match status" value="1"/>
</dbReference>
<dbReference type="RefSeq" id="WP_179267828.1">
    <property type="nucleotide sequence ID" value="NZ_CP058579.1"/>
</dbReference>
<evidence type="ECO:0000313" key="5">
    <source>
        <dbReference type="Proteomes" id="UP000509626"/>
    </source>
</evidence>
<dbReference type="OrthoDB" id="228877at2157"/>